<keyword evidence="3" id="KW-1185">Reference proteome</keyword>
<name>A0A6A0B2C8_9ACTN</name>
<protein>
    <recommendedName>
        <fullName evidence="4">Resolvase/invertase-type recombinase catalytic domain-containing protein</fullName>
    </recommendedName>
</protein>
<organism evidence="2 3">
    <name type="scientific">Streptomyces pacificus</name>
    <dbReference type="NCBI Taxonomy" id="2705029"/>
    <lineage>
        <taxon>Bacteria</taxon>
        <taxon>Bacillati</taxon>
        <taxon>Actinomycetota</taxon>
        <taxon>Actinomycetes</taxon>
        <taxon>Kitasatosporales</taxon>
        <taxon>Streptomycetaceae</taxon>
        <taxon>Streptomyces</taxon>
    </lineage>
</organism>
<accession>A0A6A0B2C8</accession>
<dbReference type="AlphaFoldDB" id="A0A6A0B2C8"/>
<evidence type="ECO:0000313" key="2">
    <source>
        <dbReference type="EMBL" id="GFH39469.1"/>
    </source>
</evidence>
<reference evidence="2 3" key="1">
    <citation type="submission" date="2020-02" db="EMBL/GenBank/DDBJ databases">
        <title>Whole Genome Shotgun Sequence of Streptomyces sp. strain CWH03.</title>
        <authorList>
            <person name="Dohra H."/>
            <person name="Kodani S."/>
            <person name="Yamamura H."/>
        </authorList>
    </citation>
    <scope>NUCLEOTIDE SEQUENCE [LARGE SCALE GENOMIC DNA]</scope>
    <source>
        <strain evidence="2 3">CWH03</strain>
    </source>
</reference>
<evidence type="ECO:0008006" key="4">
    <source>
        <dbReference type="Google" id="ProtNLM"/>
    </source>
</evidence>
<gene>
    <name evidence="2" type="ORF">SCWH03_57370</name>
</gene>
<dbReference type="RefSeq" id="WP_173267489.1">
    <property type="nucleotide sequence ID" value="NZ_BLLG01000031.1"/>
</dbReference>
<evidence type="ECO:0000256" key="1">
    <source>
        <dbReference type="SAM" id="MobiDB-lite"/>
    </source>
</evidence>
<feature type="region of interest" description="Disordered" evidence="1">
    <location>
        <begin position="119"/>
        <end position="152"/>
    </location>
</feature>
<proteinExistence type="predicted"/>
<dbReference type="Proteomes" id="UP000484988">
    <property type="component" value="Unassembled WGS sequence"/>
</dbReference>
<dbReference type="EMBL" id="BLLG01000031">
    <property type="protein sequence ID" value="GFH39469.1"/>
    <property type="molecule type" value="Genomic_DNA"/>
</dbReference>
<comment type="caution">
    <text evidence="2">The sequence shown here is derived from an EMBL/GenBank/DDBJ whole genome shotgun (WGS) entry which is preliminary data.</text>
</comment>
<sequence length="152" mass="16574">MSDVVEEPPQRVPPGTRVVVYACLSPEADPTTAPEQGPRGVLRYAHERGWIPVATFVDRAAVLSSRADRPEWPKALAAVVEGRTEGIVSPSMVMLWFHQEDRDSLANWLNATRAFVSTPGTHTDPRRCRAVGSPPVQTAAAPPLATGSKRRR</sequence>
<evidence type="ECO:0000313" key="3">
    <source>
        <dbReference type="Proteomes" id="UP000484988"/>
    </source>
</evidence>